<dbReference type="InterPro" id="IPR013943">
    <property type="entry name" value="Pet127"/>
</dbReference>
<dbReference type="STRING" id="946122.A0A0C2TL49"/>
<keyword evidence="3" id="KW-1185">Reference proteome</keyword>
<protein>
    <submittedName>
        <fullName evidence="2">Uncharacterized protein</fullName>
    </submittedName>
</protein>
<dbReference type="FunCoup" id="A0A0C2TL49">
    <property type="interactions" value="152"/>
</dbReference>
<sequence>MFIWRHSLHSSLVCARVFLARSLSLFQHPQCRYRDYSTAPPIRKFKNVHWKTKLSEHERIVGELKKIASKRKRKLDAKLEQQEAEDSSSAPILDKRRTSPFIKNEWEGEDWKSGWGEDELRPSTGNSRRIKRYASKTHQNYPIAYTRRIEGLIEPSGKPVLTGQFRWSRGSINLTRAHDTDLPPLHEQRPVATLAHGLDRVLFNPGVHWLQDPRSRVYNFTPWLESIPKVDDFAFERLTRTLAGSTSSLTGMLSQIYFLISGDKYVDTQTLSRSFWSEPRHFTPGQRMPSTVVFNHKDGTYAIDSESDKAGHAEKNILTWMGTLLEKYLTMSPEDFTACMRSSPPQEQVTDPTKDAFRYAKSDRFVMRSQLDCQDTRLPGSGVFDIKTRACLPIRLDILNFEEHSGYLIRSQYGTIESFEKEYYDLIRSAFLKYSFQVRIGNMDARIFGFQYVPLAEMEERLFGPGRGIGDKVFERCVRLLEIVCQEVVQCFPGEPVRCTFETKEYDNKLNVWVEPTKWAGKGERPIQQLEVRVANYIGVSEVPGFRAISACDSGDAIWSVHWTVCRLSDNDQVIRSALRGAKERQFRAYNFPTGVDASEMPEFWAGLNFGRAGGKSRVAYRTEHFQSASASIQRLRELSRAGREESDRIAAVEAGKPKIVYTS</sequence>
<dbReference type="OrthoDB" id="10249045at2759"/>
<name>A0A0C2TL49_AMAMK</name>
<dbReference type="HOGENOM" id="CLU_003477_2_2_1"/>
<dbReference type="Proteomes" id="UP000054549">
    <property type="component" value="Unassembled WGS sequence"/>
</dbReference>
<evidence type="ECO:0000313" key="3">
    <source>
        <dbReference type="Proteomes" id="UP000054549"/>
    </source>
</evidence>
<evidence type="ECO:0000256" key="1">
    <source>
        <dbReference type="SAM" id="SignalP"/>
    </source>
</evidence>
<dbReference type="GO" id="GO:0005740">
    <property type="term" value="C:mitochondrial envelope"/>
    <property type="evidence" value="ECO:0007669"/>
    <property type="project" value="TreeGrafter"/>
</dbReference>
<feature type="chain" id="PRO_5002172193" evidence="1">
    <location>
        <begin position="23"/>
        <end position="664"/>
    </location>
</feature>
<feature type="signal peptide" evidence="1">
    <location>
        <begin position="1"/>
        <end position="22"/>
    </location>
</feature>
<dbReference type="PANTHER" id="PTHR31014:SF0">
    <property type="entry name" value="MITOCHONDRIAL TRANSLATION SYSTEM COMPONENT PET127-RELATED"/>
    <property type="match status" value="1"/>
</dbReference>
<keyword evidence="1" id="KW-0732">Signal</keyword>
<dbReference type="AlphaFoldDB" id="A0A0C2TL49"/>
<dbReference type="PANTHER" id="PTHR31014">
    <property type="entry name" value="MITOCHONDRIAL TRANSLATION SYSTEM COMPONENT PET127-RELATED"/>
    <property type="match status" value="1"/>
</dbReference>
<evidence type="ECO:0000313" key="2">
    <source>
        <dbReference type="EMBL" id="KIL67829.1"/>
    </source>
</evidence>
<dbReference type="InParanoid" id="A0A0C2TL49"/>
<organism evidence="2 3">
    <name type="scientific">Amanita muscaria (strain Koide BX008)</name>
    <dbReference type="NCBI Taxonomy" id="946122"/>
    <lineage>
        <taxon>Eukaryota</taxon>
        <taxon>Fungi</taxon>
        <taxon>Dikarya</taxon>
        <taxon>Basidiomycota</taxon>
        <taxon>Agaricomycotina</taxon>
        <taxon>Agaricomycetes</taxon>
        <taxon>Agaricomycetidae</taxon>
        <taxon>Agaricales</taxon>
        <taxon>Pluteineae</taxon>
        <taxon>Amanitaceae</taxon>
        <taxon>Amanita</taxon>
    </lineage>
</organism>
<dbReference type="EMBL" id="KN818230">
    <property type="protein sequence ID" value="KIL67829.1"/>
    <property type="molecule type" value="Genomic_DNA"/>
</dbReference>
<dbReference type="Pfam" id="PF08634">
    <property type="entry name" value="Pet127"/>
    <property type="match status" value="1"/>
</dbReference>
<proteinExistence type="predicted"/>
<reference evidence="2 3" key="1">
    <citation type="submission" date="2014-04" db="EMBL/GenBank/DDBJ databases">
        <title>Evolutionary Origins and Diversification of the Mycorrhizal Mutualists.</title>
        <authorList>
            <consortium name="DOE Joint Genome Institute"/>
            <consortium name="Mycorrhizal Genomics Consortium"/>
            <person name="Kohler A."/>
            <person name="Kuo A."/>
            <person name="Nagy L.G."/>
            <person name="Floudas D."/>
            <person name="Copeland A."/>
            <person name="Barry K.W."/>
            <person name="Cichocki N."/>
            <person name="Veneault-Fourrey C."/>
            <person name="LaButti K."/>
            <person name="Lindquist E.A."/>
            <person name="Lipzen A."/>
            <person name="Lundell T."/>
            <person name="Morin E."/>
            <person name="Murat C."/>
            <person name="Riley R."/>
            <person name="Ohm R."/>
            <person name="Sun H."/>
            <person name="Tunlid A."/>
            <person name="Henrissat B."/>
            <person name="Grigoriev I.V."/>
            <person name="Hibbett D.S."/>
            <person name="Martin F."/>
        </authorList>
    </citation>
    <scope>NUCLEOTIDE SEQUENCE [LARGE SCALE GENOMIC DNA]</scope>
    <source>
        <strain evidence="2 3">Koide BX008</strain>
    </source>
</reference>
<dbReference type="GO" id="GO:0000964">
    <property type="term" value="P:mitochondrial RNA 5'-end processing"/>
    <property type="evidence" value="ECO:0007669"/>
    <property type="project" value="TreeGrafter"/>
</dbReference>
<accession>A0A0C2TL49</accession>
<gene>
    <name evidence="2" type="ORF">M378DRAFT_177093</name>
</gene>